<evidence type="ECO:0008006" key="3">
    <source>
        <dbReference type="Google" id="ProtNLM"/>
    </source>
</evidence>
<proteinExistence type="predicted"/>
<dbReference type="InterPro" id="IPR036526">
    <property type="entry name" value="C-N_Hydrolase_sf"/>
</dbReference>
<dbReference type="AlphaFoldDB" id="A0A9D1WPR3"/>
<reference evidence="1" key="1">
    <citation type="journal article" date="2021" name="PeerJ">
        <title>Extensive microbial diversity within the chicken gut microbiome revealed by metagenomics and culture.</title>
        <authorList>
            <person name="Gilroy R."/>
            <person name="Ravi A."/>
            <person name="Getino M."/>
            <person name="Pursley I."/>
            <person name="Horton D.L."/>
            <person name="Alikhan N.F."/>
            <person name="Baker D."/>
            <person name="Gharbi K."/>
            <person name="Hall N."/>
            <person name="Watson M."/>
            <person name="Adriaenssens E.M."/>
            <person name="Foster-Nyarko E."/>
            <person name="Jarju S."/>
            <person name="Secka A."/>
            <person name="Antonio M."/>
            <person name="Oren A."/>
            <person name="Chaudhuri R.R."/>
            <person name="La Ragione R."/>
            <person name="Hildebrand F."/>
            <person name="Pallen M.J."/>
        </authorList>
    </citation>
    <scope>NUCLEOTIDE SEQUENCE</scope>
    <source>
        <strain evidence="1">CHK188-5543</strain>
    </source>
</reference>
<protein>
    <recommendedName>
        <fullName evidence="3">CN hydrolase domain-containing protein</fullName>
    </recommendedName>
</protein>
<name>A0A9D1WPR3_9FIRM</name>
<reference evidence="1" key="2">
    <citation type="submission" date="2021-04" db="EMBL/GenBank/DDBJ databases">
        <authorList>
            <person name="Gilroy R."/>
        </authorList>
    </citation>
    <scope>NUCLEOTIDE SEQUENCE</scope>
    <source>
        <strain evidence="1">CHK188-5543</strain>
    </source>
</reference>
<gene>
    <name evidence="1" type="ORF">H9736_01080</name>
</gene>
<dbReference type="Proteomes" id="UP000886800">
    <property type="component" value="Unassembled WGS sequence"/>
</dbReference>
<dbReference type="Gene3D" id="3.60.110.10">
    <property type="entry name" value="Carbon-nitrogen hydrolase"/>
    <property type="match status" value="1"/>
</dbReference>
<evidence type="ECO:0000313" key="1">
    <source>
        <dbReference type="EMBL" id="HIX64821.1"/>
    </source>
</evidence>
<accession>A0A9D1WPR3</accession>
<organism evidence="1 2">
    <name type="scientific">Candidatus Anaerotruncus excrementipullorum</name>
    <dbReference type="NCBI Taxonomy" id="2838465"/>
    <lineage>
        <taxon>Bacteria</taxon>
        <taxon>Bacillati</taxon>
        <taxon>Bacillota</taxon>
        <taxon>Clostridia</taxon>
        <taxon>Eubacteriales</taxon>
        <taxon>Oscillospiraceae</taxon>
        <taxon>Anaerotruncus</taxon>
    </lineage>
</organism>
<sequence>MDLFAAELLPPFQPPSNPEVQLAVFAEEGVHEQLGETGEYLSRCAHYAIRHKLYLVTGLFCYDGALCLCLLGPDGMPVLRQGALCLPPRWAGLRPADRLEVAPTRLGSLCLCPGEDILHPQVARTAALKGADLLLAVQRLDPAAETPCLRLFSAWDAAQTNNLYVVHYAAGKASVCCPAGVTRAGDGWLVRPTGELPVRFGLNMARLDEVRGRLQLLEGLNPHLAQRYAGELGRCGE</sequence>
<dbReference type="SUPFAM" id="SSF56317">
    <property type="entry name" value="Carbon-nitrogen hydrolase"/>
    <property type="match status" value="1"/>
</dbReference>
<dbReference type="EMBL" id="DXES01000023">
    <property type="protein sequence ID" value="HIX64821.1"/>
    <property type="molecule type" value="Genomic_DNA"/>
</dbReference>
<evidence type="ECO:0000313" key="2">
    <source>
        <dbReference type="Proteomes" id="UP000886800"/>
    </source>
</evidence>
<comment type="caution">
    <text evidence="1">The sequence shown here is derived from an EMBL/GenBank/DDBJ whole genome shotgun (WGS) entry which is preliminary data.</text>
</comment>